<dbReference type="OrthoDB" id="70763at2759"/>
<dbReference type="GO" id="GO:0034719">
    <property type="term" value="C:SMN-Sm protein complex"/>
    <property type="evidence" value="ECO:0007669"/>
    <property type="project" value="InterPro"/>
</dbReference>
<organism evidence="2 3">
    <name type="scientific">Brachionus plicatilis</name>
    <name type="common">Marine rotifer</name>
    <name type="synonym">Brachionus muelleri</name>
    <dbReference type="NCBI Taxonomy" id="10195"/>
    <lineage>
        <taxon>Eukaryota</taxon>
        <taxon>Metazoa</taxon>
        <taxon>Spiralia</taxon>
        <taxon>Gnathifera</taxon>
        <taxon>Rotifera</taxon>
        <taxon>Eurotatoria</taxon>
        <taxon>Monogononta</taxon>
        <taxon>Pseudotrocha</taxon>
        <taxon>Ploima</taxon>
        <taxon>Brachionidae</taxon>
        <taxon>Brachionus</taxon>
    </lineage>
</organism>
<dbReference type="SUPFAM" id="SSF50182">
    <property type="entry name" value="Sm-like ribonucleoproteins"/>
    <property type="match status" value="1"/>
</dbReference>
<sequence length="87" mass="10014">MESNQENNFEMRKKFLNFLMKLIKKPVQIKTFQGADIGGTIRSVDYDLSNIHLGNMQTPIGIIPEALIRTNDVLFIKYSIDKVNKKV</sequence>
<dbReference type="GO" id="GO:0003723">
    <property type="term" value="F:RNA binding"/>
    <property type="evidence" value="ECO:0007669"/>
    <property type="project" value="InterPro"/>
</dbReference>
<evidence type="ECO:0000313" key="2">
    <source>
        <dbReference type="EMBL" id="RNA31059.1"/>
    </source>
</evidence>
<evidence type="ECO:0000313" key="3">
    <source>
        <dbReference type="Proteomes" id="UP000276133"/>
    </source>
</evidence>
<dbReference type="InterPro" id="IPR020338">
    <property type="entry name" value="SMN_gemin7"/>
</dbReference>
<dbReference type="Gene3D" id="2.30.30.100">
    <property type="match status" value="1"/>
</dbReference>
<dbReference type="InterPro" id="IPR047575">
    <property type="entry name" value="Sm"/>
</dbReference>
<dbReference type="PROSITE" id="PS52002">
    <property type="entry name" value="SM"/>
    <property type="match status" value="1"/>
</dbReference>
<protein>
    <submittedName>
        <fullName evidence="2">Gem-associated 7-like</fullName>
    </submittedName>
</protein>
<proteinExistence type="predicted"/>
<accession>A0A3M7S5V8</accession>
<name>A0A3M7S5V8_BRAPC</name>
<dbReference type="PANTHER" id="PTHR14679">
    <property type="entry name" value="GEM-ASSOCIATED PROTEIN 7"/>
    <property type="match status" value="1"/>
</dbReference>
<reference evidence="2 3" key="1">
    <citation type="journal article" date="2018" name="Sci. Rep.">
        <title>Genomic signatures of local adaptation to the degree of environmental predictability in rotifers.</title>
        <authorList>
            <person name="Franch-Gras L."/>
            <person name="Hahn C."/>
            <person name="Garcia-Roger E.M."/>
            <person name="Carmona M.J."/>
            <person name="Serra M."/>
            <person name="Gomez A."/>
        </authorList>
    </citation>
    <scope>NUCLEOTIDE SEQUENCE [LARGE SCALE GENOMIC DNA]</scope>
    <source>
        <strain evidence="2">HYR1</strain>
    </source>
</reference>
<dbReference type="GO" id="GO:0000387">
    <property type="term" value="P:spliceosomal snRNP assembly"/>
    <property type="evidence" value="ECO:0007669"/>
    <property type="project" value="TreeGrafter"/>
</dbReference>
<dbReference type="AlphaFoldDB" id="A0A3M7S5V8"/>
<keyword evidence="3" id="KW-1185">Reference proteome</keyword>
<dbReference type="Pfam" id="PF11095">
    <property type="entry name" value="Gemin7"/>
    <property type="match status" value="1"/>
</dbReference>
<dbReference type="EMBL" id="REGN01001999">
    <property type="protein sequence ID" value="RNA31059.1"/>
    <property type="molecule type" value="Genomic_DNA"/>
</dbReference>
<dbReference type="InterPro" id="IPR010920">
    <property type="entry name" value="LSM_dom_sf"/>
</dbReference>
<evidence type="ECO:0000259" key="1">
    <source>
        <dbReference type="PROSITE" id="PS52002"/>
    </source>
</evidence>
<dbReference type="Proteomes" id="UP000276133">
    <property type="component" value="Unassembled WGS sequence"/>
</dbReference>
<feature type="domain" description="Sm" evidence="1">
    <location>
        <begin position="14"/>
        <end position="82"/>
    </location>
</feature>
<comment type="caution">
    <text evidence="2">The sequence shown here is derived from an EMBL/GenBank/DDBJ whole genome shotgun (WGS) entry which is preliminary data.</text>
</comment>
<dbReference type="PANTHER" id="PTHR14679:SF1">
    <property type="entry name" value="GEM-ASSOCIATED PROTEIN 7"/>
    <property type="match status" value="1"/>
</dbReference>
<gene>
    <name evidence="2" type="ORF">BpHYR1_004719</name>
</gene>